<dbReference type="InterPro" id="IPR050324">
    <property type="entry name" value="CDP-alcohol_PTase-I"/>
</dbReference>
<dbReference type="InterPro" id="IPR048254">
    <property type="entry name" value="CDP_ALCOHOL_P_TRANSF_CS"/>
</dbReference>
<evidence type="ECO:0000256" key="5">
    <source>
        <dbReference type="ARBA" id="ARBA00017171"/>
    </source>
</evidence>
<dbReference type="OrthoDB" id="9777147at2"/>
<dbReference type="PANTHER" id="PTHR14269">
    <property type="entry name" value="CDP-DIACYLGLYCEROL--GLYCEROL-3-PHOSPHATE 3-PHOSPHATIDYLTRANSFERASE-RELATED"/>
    <property type="match status" value="1"/>
</dbReference>
<feature type="transmembrane region" description="Helical" evidence="16">
    <location>
        <begin position="66"/>
        <end position="85"/>
    </location>
</feature>
<dbReference type="Pfam" id="PF01066">
    <property type="entry name" value="CDP-OH_P_transf"/>
    <property type="match status" value="1"/>
</dbReference>
<feature type="transmembrane region" description="Helical" evidence="16">
    <location>
        <begin position="35"/>
        <end position="54"/>
    </location>
</feature>
<organism evidence="17 18">
    <name type="scientific">Albibacterium bauzanense</name>
    <dbReference type="NCBI Taxonomy" id="653929"/>
    <lineage>
        <taxon>Bacteria</taxon>
        <taxon>Pseudomonadati</taxon>
        <taxon>Bacteroidota</taxon>
        <taxon>Sphingobacteriia</taxon>
        <taxon>Sphingobacteriales</taxon>
        <taxon>Sphingobacteriaceae</taxon>
        <taxon>Albibacterium</taxon>
    </lineage>
</organism>
<evidence type="ECO:0000256" key="14">
    <source>
        <dbReference type="ARBA" id="ARBA00032361"/>
    </source>
</evidence>
<keyword evidence="7 15" id="KW-0808">Transferase</keyword>
<comment type="caution">
    <text evidence="17">The sequence shown here is derived from an EMBL/GenBank/DDBJ whole genome shotgun (WGS) entry which is preliminary data.</text>
</comment>
<proteinExistence type="inferred from homology"/>
<dbReference type="RefSeq" id="WP_132221974.1">
    <property type="nucleotide sequence ID" value="NZ_SMGO01000001.1"/>
</dbReference>
<evidence type="ECO:0000256" key="8">
    <source>
        <dbReference type="ARBA" id="ARBA00022692"/>
    </source>
</evidence>
<keyword evidence="8 16" id="KW-0812">Transmembrane</keyword>
<evidence type="ECO:0000256" key="2">
    <source>
        <dbReference type="ARBA" id="ARBA00004127"/>
    </source>
</evidence>
<feature type="transmembrane region" description="Helical" evidence="16">
    <location>
        <begin position="126"/>
        <end position="145"/>
    </location>
</feature>
<evidence type="ECO:0000313" key="17">
    <source>
        <dbReference type="EMBL" id="TCK85624.1"/>
    </source>
</evidence>
<feature type="transmembrane region" description="Helical" evidence="16">
    <location>
        <begin position="151"/>
        <end position="174"/>
    </location>
</feature>
<keyword evidence="9 16" id="KW-1133">Transmembrane helix</keyword>
<sequence>MIVKHIPNAITSLNLLSGCLGVVFAFDGNLKYAGYAILIAAFLDFFDGMAARLLKVSSPIGKELDSLADMVSFGFLPAAILYQLITQSSGIYDGNEWIRYLAFLIAIFSALRLAKFNIDTRQSDSFLGLPTPACALVIISIPYIIERGGFIGSIFQSSLSLVILAFVLSYLLIAELPLLSLKFKNLRFSENQYRYILVALGIILFAFFNFAAIPLIILIYILLSIIQFNIKT</sequence>
<dbReference type="GO" id="GO:0012505">
    <property type="term" value="C:endomembrane system"/>
    <property type="evidence" value="ECO:0007669"/>
    <property type="project" value="UniProtKB-SubCell"/>
</dbReference>
<evidence type="ECO:0000256" key="12">
    <source>
        <dbReference type="ARBA" id="ARBA00023209"/>
    </source>
</evidence>
<dbReference type="PROSITE" id="PS00379">
    <property type="entry name" value="CDP_ALCOHOL_P_TRANSF"/>
    <property type="match status" value="1"/>
</dbReference>
<dbReference type="GO" id="GO:0003882">
    <property type="term" value="F:CDP-diacylglycerol-serine O-phosphatidyltransferase activity"/>
    <property type="evidence" value="ECO:0007669"/>
    <property type="project" value="UniProtKB-EC"/>
</dbReference>
<evidence type="ECO:0000256" key="15">
    <source>
        <dbReference type="RuleBase" id="RU003750"/>
    </source>
</evidence>
<keyword evidence="10" id="KW-0443">Lipid metabolism</keyword>
<feature type="transmembrane region" description="Helical" evidence="16">
    <location>
        <begin position="97"/>
        <end position="114"/>
    </location>
</feature>
<accession>A0A4R1M417</accession>
<dbReference type="NCBIfam" id="TIGR00473">
    <property type="entry name" value="pssA"/>
    <property type="match status" value="1"/>
</dbReference>
<evidence type="ECO:0000256" key="6">
    <source>
        <dbReference type="ARBA" id="ARBA00022516"/>
    </source>
</evidence>
<dbReference type="PANTHER" id="PTHR14269:SF61">
    <property type="entry name" value="CDP-DIACYLGLYCEROL--SERINE O-PHOSPHATIDYLTRANSFERASE"/>
    <property type="match status" value="1"/>
</dbReference>
<dbReference type="GO" id="GO:0016020">
    <property type="term" value="C:membrane"/>
    <property type="evidence" value="ECO:0007669"/>
    <property type="project" value="InterPro"/>
</dbReference>
<dbReference type="GO" id="GO:0008654">
    <property type="term" value="P:phospholipid biosynthetic process"/>
    <property type="evidence" value="ECO:0007669"/>
    <property type="project" value="UniProtKB-KW"/>
</dbReference>
<dbReference type="AlphaFoldDB" id="A0A4R1M417"/>
<comment type="catalytic activity">
    <reaction evidence="1">
        <text>a CDP-1,2-diacyl-sn-glycerol + L-serine = a 1,2-diacyl-sn-glycero-3-phospho-L-serine + CMP + H(+)</text>
        <dbReference type="Rhea" id="RHEA:16913"/>
        <dbReference type="ChEBI" id="CHEBI:15378"/>
        <dbReference type="ChEBI" id="CHEBI:33384"/>
        <dbReference type="ChEBI" id="CHEBI:57262"/>
        <dbReference type="ChEBI" id="CHEBI:58332"/>
        <dbReference type="ChEBI" id="CHEBI:60377"/>
        <dbReference type="EC" id="2.7.8.8"/>
    </reaction>
</comment>
<comment type="similarity">
    <text evidence="3 15">Belongs to the CDP-alcohol phosphatidyltransferase class-I family.</text>
</comment>
<keyword evidence="12" id="KW-0594">Phospholipid biosynthesis</keyword>
<evidence type="ECO:0000313" key="18">
    <source>
        <dbReference type="Proteomes" id="UP000294616"/>
    </source>
</evidence>
<dbReference type="InterPro" id="IPR004533">
    <property type="entry name" value="CDP-diaglyc--ser_O-PTrfase"/>
</dbReference>
<evidence type="ECO:0000256" key="16">
    <source>
        <dbReference type="SAM" id="Phobius"/>
    </source>
</evidence>
<protein>
    <recommendedName>
        <fullName evidence="5">CDP-diacylglycerol--serine O-phosphatidyltransferase</fullName>
        <ecNumber evidence="4">2.7.8.8</ecNumber>
    </recommendedName>
    <alternativeName>
        <fullName evidence="14">Phosphatidylserine synthase</fullName>
    </alternativeName>
</protein>
<reference evidence="17 18" key="1">
    <citation type="submission" date="2019-03" db="EMBL/GenBank/DDBJ databases">
        <title>Genomic Encyclopedia of Archaeal and Bacterial Type Strains, Phase II (KMG-II): from individual species to whole genera.</title>
        <authorList>
            <person name="Goeker M."/>
        </authorList>
    </citation>
    <scope>NUCLEOTIDE SEQUENCE [LARGE SCALE GENOMIC DNA]</scope>
    <source>
        <strain evidence="17 18">DSM 22554</strain>
    </source>
</reference>
<keyword evidence="6" id="KW-0444">Lipid biosynthesis</keyword>
<feature type="transmembrane region" description="Helical" evidence="16">
    <location>
        <begin position="195"/>
        <end position="223"/>
    </location>
</feature>
<comment type="subcellular location">
    <subcellularLocation>
        <location evidence="2">Endomembrane system</location>
        <topology evidence="2">Multi-pass membrane protein</topology>
    </subcellularLocation>
</comment>
<keyword evidence="11 16" id="KW-0472">Membrane</keyword>
<dbReference type="InterPro" id="IPR043130">
    <property type="entry name" value="CDP-OH_PTrfase_TM_dom"/>
</dbReference>
<dbReference type="InterPro" id="IPR000462">
    <property type="entry name" value="CDP-OH_P_trans"/>
</dbReference>
<evidence type="ECO:0000256" key="11">
    <source>
        <dbReference type="ARBA" id="ARBA00023136"/>
    </source>
</evidence>
<evidence type="ECO:0000256" key="9">
    <source>
        <dbReference type="ARBA" id="ARBA00022989"/>
    </source>
</evidence>
<evidence type="ECO:0000256" key="3">
    <source>
        <dbReference type="ARBA" id="ARBA00010441"/>
    </source>
</evidence>
<evidence type="ECO:0000256" key="13">
    <source>
        <dbReference type="ARBA" id="ARBA00023264"/>
    </source>
</evidence>
<name>A0A4R1M417_9SPHI</name>
<dbReference type="Proteomes" id="UP000294616">
    <property type="component" value="Unassembled WGS sequence"/>
</dbReference>
<evidence type="ECO:0000256" key="10">
    <source>
        <dbReference type="ARBA" id="ARBA00023098"/>
    </source>
</evidence>
<evidence type="ECO:0000256" key="4">
    <source>
        <dbReference type="ARBA" id="ARBA00013174"/>
    </source>
</evidence>
<dbReference type="EC" id="2.7.8.8" evidence="4"/>
<dbReference type="Gene3D" id="1.20.120.1760">
    <property type="match status" value="1"/>
</dbReference>
<gene>
    <name evidence="17" type="ORF">C8N28_0936</name>
</gene>
<dbReference type="EMBL" id="SMGO01000001">
    <property type="protein sequence ID" value="TCK85624.1"/>
    <property type="molecule type" value="Genomic_DNA"/>
</dbReference>
<evidence type="ECO:0000256" key="7">
    <source>
        <dbReference type="ARBA" id="ARBA00022679"/>
    </source>
</evidence>
<keyword evidence="13" id="KW-1208">Phospholipid metabolism</keyword>
<keyword evidence="18" id="KW-1185">Reference proteome</keyword>
<dbReference type="PROSITE" id="PS51257">
    <property type="entry name" value="PROKAR_LIPOPROTEIN"/>
    <property type="match status" value="1"/>
</dbReference>
<evidence type="ECO:0000256" key="1">
    <source>
        <dbReference type="ARBA" id="ARBA00000287"/>
    </source>
</evidence>